<evidence type="ECO:0000256" key="1">
    <source>
        <dbReference type="ARBA" id="ARBA00006484"/>
    </source>
</evidence>
<keyword evidence="2" id="KW-0560">Oxidoreductase</keyword>
<dbReference type="PRINTS" id="PR00081">
    <property type="entry name" value="GDHRDH"/>
</dbReference>
<organism evidence="3 4">
    <name type="scientific">Pyrinomonas methylaliphatogenes</name>
    <dbReference type="NCBI Taxonomy" id="454194"/>
    <lineage>
        <taxon>Bacteria</taxon>
        <taxon>Pseudomonadati</taxon>
        <taxon>Acidobacteriota</taxon>
        <taxon>Blastocatellia</taxon>
        <taxon>Blastocatellales</taxon>
        <taxon>Pyrinomonadaceae</taxon>
        <taxon>Pyrinomonas</taxon>
    </lineage>
</organism>
<dbReference type="PANTHER" id="PTHR24320">
    <property type="entry name" value="RETINOL DEHYDROGENASE"/>
    <property type="match status" value="1"/>
</dbReference>
<dbReference type="PANTHER" id="PTHR24320:SF274">
    <property type="entry name" value="CHAIN DEHYDROGENASE, PUTATIVE (AFU_ORTHOLOGUE AFUA_4G00440)-RELATED"/>
    <property type="match status" value="1"/>
</dbReference>
<dbReference type="STRING" id="454194.PYK22_02747"/>
<dbReference type="AlphaFoldDB" id="A0A0B6X2C7"/>
<evidence type="ECO:0008006" key="5">
    <source>
        <dbReference type="Google" id="ProtNLM"/>
    </source>
</evidence>
<evidence type="ECO:0000313" key="4">
    <source>
        <dbReference type="Proteomes" id="UP000031518"/>
    </source>
</evidence>
<evidence type="ECO:0000256" key="2">
    <source>
        <dbReference type="ARBA" id="ARBA00023002"/>
    </source>
</evidence>
<accession>A0A0B6X2C7</accession>
<keyword evidence="4" id="KW-1185">Reference proteome</keyword>
<reference evidence="3 4" key="2">
    <citation type="submission" date="2015-01" db="EMBL/GenBank/DDBJ databases">
        <title>Complete genome sequence of Pyrinomonas methylaliphatogenes type strain K22T.</title>
        <authorList>
            <person name="Lee K.C.Y."/>
            <person name="Power J.F."/>
            <person name="Dunfield P.F."/>
            <person name="Morgan X.C."/>
            <person name="Huttenhower C."/>
            <person name="Stott M.B."/>
        </authorList>
    </citation>
    <scope>NUCLEOTIDE SEQUENCE [LARGE SCALE GENOMIC DNA]</scope>
    <source>
        <strain evidence="3 4">K22</strain>
    </source>
</reference>
<dbReference type="RefSeq" id="WP_041978125.1">
    <property type="nucleotide sequence ID" value="NZ_CBXV010000008.1"/>
</dbReference>
<dbReference type="OrthoDB" id="9803333at2"/>
<dbReference type="GO" id="GO:0016491">
    <property type="term" value="F:oxidoreductase activity"/>
    <property type="evidence" value="ECO:0007669"/>
    <property type="project" value="UniProtKB-KW"/>
</dbReference>
<dbReference type="Proteomes" id="UP000031518">
    <property type="component" value="Unassembled WGS sequence"/>
</dbReference>
<dbReference type="SUPFAM" id="SSF51735">
    <property type="entry name" value="NAD(P)-binding Rossmann-fold domains"/>
    <property type="match status" value="1"/>
</dbReference>
<evidence type="ECO:0000313" key="3">
    <source>
        <dbReference type="EMBL" id="CDM66714.1"/>
    </source>
</evidence>
<sequence>MRSRRIFITGSADGLGQLAARRLSEQGHRVVLHARNPKRAREALTSVSKAEGVLVADLSRLEEVKRLAEEANVIGPFDAVIHNAGVYQASNRDLLTVNTLAPYVLTCLIHRPERLIYISSDLHLHGRADLKALASERISYADSKFYLVLLAKAVARKWSNVYANAVDPGWVPTKMGGPNAPDDLEKGVETQVWLAASDDPQAKVSGRYFYHLREARYHPRADDLALQEDFLAVCEKLTGVALLKEENRSPRKETG</sequence>
<reference evidence="3 4" key="1">
    <citation type="submission" date="2013-12" db="EMBL/GenBank/DDBJ databases">
        <authorList>
            <person name="Stott M."/>
        </authorList>
    </citation>
    <scope>NUCLEOTIDE SEQUENCE [LARGE SCALE GENOMIC DNA]</scope>
    <source>
        <strain evidence="3 4">K22</strain>
    </source>
</reference>
<name>A0A0B6X2C7_9BACT</name>
<dbReference type="InterPro" id="IPR036291">
    <property type="entry name" value="NAD(P)-bd_dom_sf"/>
</dbReference>
<protein>
    <recommendedName>
        <fullName evidence="5">Short-chain alcohol dehydrogenase</fullName>
    </recommendedName>
</protein>
<proteinExistence type="inferred from homology"/>
<dbReference type="Pfam" id="PF00106">
    <property type="entry name" value="adh_short"/>
    <property type="match status" value="1"/>
</dbReference>
<dbReference type="Gene3D" id="3.40.50.720">
    <property type="entry name" value="NAD(P)-binding Rossmann-like Domain"/>
    <property type="match status" value="1"/>
</dbReference>
<dbReference type="InterPro" id="IPR002347">
    <property type="entry name" value="SDR_fam"/>
</dbReference>
<gene>
    <name evidence="3" type="ORF">PYK22_02747</name>
</gene>
<dbReference type="EMBL" id="CBXV010000008">
    <property type="protein sequence ID" value="CDM66714.1"/>
    <property type="molecule type" value="Genomic_DNA"/>
</dbReference>
<comment type="similarity">
    <text evidence="1">Belongs to the short-chain dehydrogenases/reductases (SDR) family.</text>
</comment>